<dbReference type="Gene3D" id="1.20.1720.10">
    <property type="entry name" value="Multidrug resistance protein D"/>
    <property type="match status" value="1"/>
</dbReference>
<feature type="transmembrane region" description="Helical" evidence="8">
    <location>
        <begin position="399"/>
        <end position="419"/>
    </location>
</feature>
<comment type="subcellular location">
    <subcellularLocation>
        <location evidence="1">Cell membrane</location>
        <topology evidence="1">Multi-pass membrane protein</topology>
    </subcellularLocation>
</comment>
<evidence type="ECO:0000256" key="5">
    <source>
        <dbReference type="ARBA" id="ARBA00022692"/>
    </source>
</evidence>
<dbReference type="PANTHER" id="PTHR42718">
    <property type="entry name" value="MAJOR FACILITATOR SUPERFAMILY MULTIDRUG TRANSPORTER MFSC"/>
    <property type="match status" value="1"/>
</dbReference>
<dbReference type="InterPro" id="IPR036259">
    <property type="entry name" value="MFS_trans_sf"/>
</dbReference>
<dbReference type="PRINTS" id="PR01036">
    <property type="entry name" value="TCRTETB"/>
</dbReference>
<dbReference type="PROSITE" id="PS50850">
    <property type="entry name" value="MFS"/>
    <property type="match status" value="1"/>
</dbReference>
<dbReference type="Pfam" id="PF07690">
    <property type="entry name" value="MFS_1"/>
    <property type="match status" value="2"/>
</dbReference>
<comment type="caution">
    <text evidence="10">The sequence shown here is derived from an EMBL/GenBank/DDBJ whole genome shotgun (WGS) entry which is preliminary data.</text>
</comment>
<keyword evidence="6 8" id="KW-1133">Transmembrane helix</keyword>
<dbReference type="EMBL" id="LKEV01000003">
    <property type="protein sequence ID" value="KQB86395.1"/>
    <property type="molecule type" value="Genomic_DNA"/>
</dbReference>
<dbReference type="FunFam" id="1.20.1720.10:FF:000021">
    <property type="entry name" value="Drug resistance transporter, EmrB/QacA subfamily"/>
    <property type="match status" value="1"/>
</dbReference>
<dbReference type="PATRIC" id="fig|1544413.3.peg.1322"/>
<feature type="transmembrane region" description="Helical" evidence="8">
    <location>
        <begin position="425"/>
        <end position="446"/>
    </location>
</feature>
<feature type="transmembrane region" description="Helical" evidence="8">
    <location>
        <begin position="196"/>
        <end position="217"/>
    </location>
</feature>
<dbReference type="InterPro" id="IPR020846">
    <property type="entry name" value="MFS_dom"/>
</dbReference>
<dbReference type="STRING" id="1544413.Clow_01315"/>
<name>A0A0Q0UJJ0_9CORY</name>
<evidence type="ECO:0000256" key="6">
    <source>
        <dbReference type="ARBA" id="ARBA00022989"/>
    </source>
</evidence>
<dbReference type="SUPFAM" id="SSF103473">
    <property type="entry name" value="MFS general substrate transporter"/>
    <property type="match status" value="2"/>
</dbReference>
<reference evidence="10 11" key="1">
    <citation type="submission" date="2015-10" db="EMBL/GenBank/DDBJ databases">
        <title>Corynebacteirum lowii and Corynebacterium oculi species nova, derived from human clinical disease and and emended description of Corynebacterium mastiditis.</title>
        <authorList>
            <person name="Bernard K."/>
            <person name="Pacheco A.L."/>
            <person name="Mcdougall C."/>
            <person name="Burtx T."/>
            <person name="Weibe D."/>
            <person name="Tyler S."/>
            <person name="Olson A.B."/>
            <person name="Cnockaert M."/>
            <person name="Eguchi H."/>
            <person name="Kuwahara T."/>
            <person name="Nakayama-Imaohji H."/>
            <person name="Boudewijins M."/>
            <person name="Van Hoecke F."/>
            <person name="Bernier A.-M."/>
            <person name="Vandamme P."/>
        </authorList>
    </citation>
    <scope>NUCLEOTIDE SEQUENCE [LARGE SCALE GENOMIC DNA]</scope>
    <source>
        <strain evidence="10 11">NML 130206</strain>
    </source>
</reference>
<feature type="transmembrane region" description="Helical" evidence="8">
    <location>
        <begin position="353"/>
        <end position="371"/>
    </location>
</feature>
<feature type="transmembrane region" description="Helical" evidence="8">
    <location>
        <begin position="134"/>
        <end position="158"/>
    </location>
</feature>
<dbReference type="NCBIfam" id="TIGR00711">
    <property type="entry name" value="efflux_EmrB"/>
    <property type="match status" value="1"/>
</dbReference>
<feature type="domain" description="Major facilitator superfamily (MFS) profile" evidence="9">
    <location>
        <begin position="10"/>
        <end position="451"/>
    </location>
</feature>
<evidence type="ECO:0000256" key="2">
    <source>
        <dbReference type="ARBA" id="ARBA00008537"/>
    </source>
</evidence>
<feature type="transmembrane region" description="Helical" evidence="8">
    <location>
        <begin position="223"/>
        <end position="242"/>
    </location>
</feature>
<evidence type="ECO:0000259" key="9">
    <source>
        <dbReference type="PROSITE" id="PS50850"/>
    </source>
</evidence>
<evidence type="ECO:0000256" key="7">
    <source>
        <dbReference type="ARBA" id="ARBA00023136"/>
    </source>
</evidence>
<feature type="transmembrane region" description="Helical" evidence="8">
    <location>
        <begin position="297"/>
        <end position="315"/>
    </location>
</feature>
<dbReference type="OrthoDB" id="7375466at2"/>
<keyword evidence="3" id="KW-0813">Transport</keyword>
<dbReference type="Proteomes" id="UP000050488">
    <property type="component" value="Unassembled WGS sequence"/>
</dbReference>
<feature type="transmembrane region" description="Helical" evidence="8">
    <location>
        <begin position="263"/>
        <end position="285"/>
    </location>
</feature>
<evidence type="ECO:0000256" key="3">
    <source>
        <dbReference type="ARBA" id="ARBA00022448"/>
    </source>
</evidence>
<feature type="transmembrane region" description="Helical" evidence="8">
    <location>
        <begin position="101"/>
        <end position="122"/>
    </location>
</feature>
<comment type="similarity">
    <text evidence="2">Belongs to the major facilitator superfamily. EmrB family.</text>
</comment>
<dbReference type="CDD" id="cd17321">
    <property type="entry name" value="MFS_MMR_MDR_like"/>
    <property type="match status" value="1"/>
</dbReference>
<keyword evidence="5 8" id="KW-0812">Transmembrane</keyword>
<feature type="transmembrane region" description="Helical" evidence="8">
    <location>
        <begin position="327"/>
        <end position="347"/>
    </location>
</feature>
<feature type="transmembrane region" description="Helical" evidence="8">
    <location>
        <begin position="164"/>
        <end position="184"/>
    </location>
</feature>
<protein>
    <submittedName>
        <fullName evidence="10">Multidrug resistance protein stp</fullName>
    </submittedName>
</protein>
<organism evidence="10 11">
    <name type="scientific">Corynebacterium lowii</name>
    <dbReference type="NCBI Taxonomy" id="1544413"/>
    <lineage>
        <taxon>Bacteria</taxon>
        <taxon>Bacillati</taxon>
        <taxon>Actinomycetota</taxon>
        <taxon>Actinomycetes</taxon>
        <taxon>Mycobacteriales</taxon>
        <taxon>Corynebacteriaceae</taxon>
        <taxon>Corynebacterium</taxon>
    </lineage>
</organism>
<dbReference type="PANTHER" id="PTHR42718:SF42">
    <property type="entry name" value="EXPORT PROTEIN"/>
    <property type="match status" value="1"/>
</dbReference>
<dbReference type="Gene3D" id="1.20.1250.20">
    <property type="entry name" value="MFS general substrate transporter like domains"/>
    <property type="match status" value="1"/>
</dbReference>
<dbReference type="InterPro" id="IPR004638">
    <property type="entry name" value="EmrB-like"/>
</dbReference>
<gene>
    <name evidence="10" type="primary">stp_2</name>
    <name evidence="10" type="ORF">Clow_01315</name>
</gene>
<dbReference type="GO" id="GO:0022857">
    <property type="term" value="F:transmembrane transporter activity"/>
    <property type="evidence" value="ECO:0007669"/>
    <property type="project" value="InterPro"/>
</dbReference>
<sequence length="455" mass="47997">MVSAAQAYRALAALCIGFFMILMDQTIVAVATPHIQQELHASLSQVVWVTSIYLLFYVVPLLLSGRLGDRYGQRNVYRVGMVVFVGASIVCGLAPTIEVLIAARAVQGLGASILTPQTMSVINRIFPKERRGTALGIWGAVAGLATLAGPMLGGIIVASLGWHWIFFINVPLGVLSLVLVSLWVPDLPRTTSRIHGGSVVLFLLGLSAVVFSLQQGFSLGWPWWLWLLLGVGLLCLVVFVWWQHRVSDPLMPLALFAQRNFALGAFSIATVGLAVTAQMLPIMVYLQQGRGLDPERAGLMMVPMALVSGVLSPLVGRATDKIAPRVLSVTGFSAFIAALVVLSVEMALGHTSWGFSAAVALMGVGSALVWAPNSATSMREVPVNLMGAASGVYNTTRQVGAVLGTALVGAVMQVSAAHYDVGVAMGLSLLVPAAALLLGLCAVSFFPGTAPQNRS</sequence>
<evidence type="ECO:0000256" key="4">
    <source>
        <dbReference type="ARBA" id="ARBA00022475"/>
    </source>
</evidence>
<dbReference type="GO" id="GO:0005886">
    <property type="term" value="C:plasma membrane"/>
    <property type="evidence" value="ECO:0007669"/>
    <property type="project" value="UniProtKB-SubCell"/>
</dbReference>
<evidence type="ECO:0000256" key="8">
    <source>
        <dbReference type="SAM" id="Phobius"/>
    </source>
</evidence>
<evidence type="ECO:0000313" key="10">
    <source>
        <dbReference type="EMBL" id="KQB86395.1"/>
    </source>
</evidence>
<evidence type="ECO:0000256" key="1">
    <source>
        <dbReference type="ARBA" id="ARBA00004651"/>
    </source>
</evidence>
<keyword evidence="7 8" id="KW-0472">Membrane</keyword>
<proteinExistence type="inferred from homology"/>
<evidence type="ECO:0000313" key="11">
    <source>
        <dbReference type="Proteomes" id="UP000050488"/>
    </source>
</evidence>
<dbReference type="RefSeq" id="WP_055177878.1">
    <property type="nucleotide sequence ID" value="NZ_JAUSQY010000001.1"/>
</dbReference>
<accession>A0A0Q0UJJ0</accession>
<dbReference type="AlphaFoldDB" id="A0A0Q0UJJ0"/>
<feature type="transmembrane region" description="Helical" evidence="8">
    <location>
        <begin position="45"/>
        <end position="63"/>
    </location>
</feature>
<keyword evidence="11" id="KW-1185">Reference proteome</keyword>
<feature type="transmembrane region" description="Helical" evidence="8">
    <location>
        <begin position="75"/>
        <end position="95"/>
    </location>
</feature>
<dbReference type="InterPro" id="IPR011701">
    <property type="entry name" value="MFS"/>
</dbReference>
<keyword evidence="4" id="KW-1003">Cell membrane</keyword>